<feature type="compositionally biased region" description="Basic and acidic residues" evidence="1">
    <location>
        <begin position="56"/>
        <end position="69"/>
    </location>
</feature>
<evidence type="ECO:0000313" key="3">
    <source>
        <dbReference type="Proteomes" id="UP000006469"/>
    </source>
</evidence>
<protein>
    <submittedName>
        <fullName evidence="2">Uncharacterized protein</fullName>
    </submittedName>
</protein>
<evidence type="ECO:0000313" key="2">
    <source>
        <dbReference type="EMBL" id="AFK21576.1"/>
    </source>
</evidence>
<keyword evidence="2" id="KW-0614">Plasmid</keyword>
<reference evidence="2 3" key="1">
    <citation type="journal article" date="2012" name="J. Bacteriol.">
        <title>Complete genome sequence of the metabolically versatile halophilic archaeon Haloferax mediterranei, a poly(3-hydroxybutyrate-co-3-hydroxyvalerate) producer.</title>
        <authorList>
            <person name="Han J."/>
            <person name="Zhang F."/>
            <person name="Hou J."/>
            <person name="Liu X."/>
            <person name="Li M."/>
            <person name="Liu H."/>
            <person name="Cai L."/>
            <person name="Zhang B."/>
            <person name="Chen Y."/>
            <person name="Zhou J."/>
            <person name="Hu S."/>
            <person name="Xiang H."/>
        </authorList>
    </citation>
    <scope>NUCLEOTIDE SEQUENCE [LARGE SCALE GENOMIC DNA]</scope>
    <source>
        <strain evidence="3">ATCC 33500 / DSM 1411 / JCM 8866 / NBRC 14739 / NCIMB 2177 / R-4</strain>
        <plasmid evidence="3">pHM500</plasmid>
    </source>
</reference>
<gene>
    <name evidence="2" type="ordered locus">HFX_6459</name>
</gene>
<dbReference type="EMBL" id="CP001871">
    <property type="protein sequence ID" value="AFK21576.1"/>
    <property type="molecule type" value="Genomic_DNA"/>
</dbReference>
<accession>I3RBG6</accession>
<name>I3RBG6_HALMT</name>
<organism evidence="2 3">
    <name type="scientific">Haloferax mediterranei (strain ATCC 33500 / DSM 1411 / JCM 8866 / NBRC 14739 / NCIMB 2177 / R-4)</name>
    <name type="common">Halobacterium mediterranei</name>
    <dbReference type="NCBI Taxonomy" id="523841"/>
    <lineage>
        <taxon>Archaea</taxon>
        <taxon>Methanobacteriati</taxon>
        <taxon>Methanobacteriota</taxon>
        <taxon>Stenosarchaea group</taxon>
        <taxon>Halobacteria</taxon>
        <taxon>Halobacteriales</taxon>
        <taxon>Haloferacaceae</taxon>
        <taxon>Haloferax</taxon>
    </lineage>
</organism>
<feature type="compositionally biased region" description="Basic and acidic residues" evidence="1">
    <location>
        <begin position="104"/>
        <end position="115"/>
    </location>
</feature>
<geneLocation type="plasmid" evidence="2 3">
    <name>pHM500</name>
</geneLocation>
<dbReference type="AlphaFoldDB" id="I3RBG6"/>
<proteinExistence type="predicted"/>
<dbReference type="KEGG" id="hme:HFX_6459"/>
<dbReference type="HOGENOM" id="CLU_2010048_0_0_2"/>
<dbReference type="Proteomes" id="UP000006469">
    <property type="component" value="Plasmid pHM500"/>
</dbReference>
<feature type="compositionally biased region" description="Acidic residues" evidence="1">
    <location>
        <begin position="70"/>
        <end position="103"/>
    </location>
</feature>
<sequence>MSWNCCSKSVSDFGTQWYLSTLSLREDSGPEERAEDDAVDDVDRPEHRHHVAVGFRPDDHPHPEYHSPDHEEDSVSEAESDGNDGGAESEAESDGNDGGAESEADQRNTDSKDGTSDDAVGYV</sequence>
<evidence type="ECO:0000256" key="1">
    <source>
        <dbReference type="SAM" id="MobiDB-lite"/>
    </source>
</evidence>
<feature type="region of interest" description="Disordered" evidence="1">
    <location>
        <begin position="23"/>
        <end position="123"/>
    </location>
</feature>